<dbReference type="GO" id="GO:0004066">
    <property type="term" value="F:asparagine synthase (glutamine-hydrolyzing) activity"/>
    <property type="evidence" value="ECO:0007669"/>
    <property type="project" value="UniProtKB-EC"/>
</dbReference>
<evidence type="ECO:0000256" key="4">
    <source>
        <dbReference type="ARBA" id="ARBA00022741"/>
    </source>
</evidence>
<dbReference type="CDD" id="cd01991">
    <property type="entry name" value="Asn_synthase_B_C"/>
    <property type="match status" value="1"/>
</dbReference>
<proteinExistence type="inferred from homology"/>
<evidence type="ECO:0000256" key="7">
    <source>
        <dbReference type="ARBA" id="ARBA00048741"/>
    </source>
</evidence>
<feature type="site" description="Important for beta-aspartyl-AMP intermediate formation" evidence="10">
    <location>
        <position position="366"/>
    </location>
</feature>
<name>A0A0S4LHN6_9BACT</name>
<feature type="active site" description="For GATase activity" evidence="8">
    <location>
        <position position="2"/>
    </location>
</feature>
<evidence type="ECO:0000256" key="2">
    <source>
        <dbReference type="ARBA" id="ARBA00005752"/>
    </source>
</evidence>
<comment type="similarity">
    <text evidence="2">Belongs to the asparagine synthetase family.</text>
</comment>
<evidence type="ECO:0000256" key="1">
    <source>
        <dbReference type="ARBA" id="ARBA00005187"/>
    </source>
</evidence>
<evidence type="ECO:0000256" key="9">
    <source>
        <dbReference type="PIRSR" id="PIRSR001589-2"/>
    </source>
</evidence>
<dbReference type="InterPro" id="IPR051786">
    <property type="entry name" value="ASN_synthetase/amidase"/>
</dbReference>
<keyword evidence="8" id="KW-0061">Asparagine biosynthesis</keyword>
<accession>A0A0S4LHN6</accession>
<evidence type="ECO:0000256" key="10">
    <source>
        <dbReference type="PIRSR" id="PIRSR001589-3"/>
    </source>
</evidence>
<dbReference type="InterPro" id="IPR014729">
    <property type="entry name" value="Rossmann-like_a/b/a_fold"/>
</dbReference>
<dbReference type="InterPro" id="IPR001962">
    <property type="entry name" value="Asn_synthase"/>
</dbReference>
<comment type="catalytic activity">
    <reaction evidence="7">
        <text>L-aspartate + L-glutamine + ATP + H2O = L-asparagine + L-glutamate + AMP + diphosphate + H(+)</text>
        <dbReference type="Rhea" id="RHEA:12228"/>
        <dbReference type="ChEBI" id="CHEBI:15377"/>
        <dbReference type="ChEBI" id="CHEBI:15378"/>
        <dbReference type="ChEBI" id="CHEBI:29985"/>
        <dbReference type="ChEBI" id="CHEBI:29991"/>
        <dbReference type="ChEBI" id="CHEBI:30616"/>
        <dbReference type="ChEBI" id="CHEBI:33019"/>
        <dbReference type="ChEBI" id="CHEBI:58048"/>
        <dbReference type="ChEBI" id="CHEBI:58359"/>
        <dbReference type="ChEBI" id="CHEBI:456215"/>
        <dbReference type="EC" id="6.3.5.4"/>
    </reaction>
</comment>
<dbReference type="EC" id="6.3.5.4" evidence="3"/>
<dbReference type="InterPro" id="IPR006426">
    <property type="entry name" value="Asn_synth_AEB"/>
</dbReference>
<gene>
    <name evidence="12" type="ORF">COMA2_200059</name>
</gene>
<dbReference type="Pfam" id="PF00733">
    <property type="entry name" value="Asn_synthase"/>
    <property type="match status" value="1"/>
</dbReference>
<keyword evidence="5 9" id="KW-0067">ATP-binding</keyword>
<dbReference type="Gene3D" id="3.60.20.10">
    <property type="entry name" value="Glutamine Phosphoribosylpyrophosphate, subunit 1, domain 1"/>
    <property type="match status" value="1"/>
</dbReference>
<dbReference type="SUPFAM" id="SSF56235">
    <property type="entry name" value="N-terminal nucleophile aminohydrolases (Ntn hydrolases)"/>
    <property type="match status" value="1"/>
</dbReference>
<sequence length="642" mass="72410">MCGITGIFATNASAPADIPATIDRMVRVIGHRGPDGQGTWVGSGIALGHARLSIIDLTAAGRQPMSNGDGSIQIVFNGEIYNFVELRAELSERGYHFKSHTDTEVVLNGYHCWGEQVFERLRGMFAVALWDRRHEKLVLARDRIGKKPLFYAWHGDVLLFGSEVKAILAWPGFRREPEYEALHHYLTLQYIPAPWSAFKGVKKFPNASYMVVTREGQTTTTKYWALPAPSHARHRPLPELKEELLALLDDAVRLRMIADVPLGAFLSGGVDSSAVVALMARHSSGRVKTFCIGFDEASYDERTYARTVAERYDTDHHVMVVRPKATAILPLLTWHYNEPFADPSAIPTYYVAQMARQYVTVVLNGDGGDESFLGYSRYSQCLESEWINSLPPPLRQLASRLVRSIPPDVDCYRVLRVARRWLSYVSEQSSRRYAPSMAYFYDHDKVAGYDYHLRPFLADSSLDLLEPYFRQSTSYVGGAAWADIHTYLPDDLLVKVDIASMAHGLEARSPLLDHTLMEWAARIPSAQKMEGGVTKSILKSALEPFLPNDILYRPKMGFGVPIDEWLKGELKEFAHDILLSPHARQRGLITPAYVESMLDEHCSGIRLHHTRLWALLMLELWFRMWIDPAEVPLAPPATAPLM</sequence>
<dbReference type="Gene3D" id="3.40.50.620">
    <property type="entry name" value="HUPs"/>
    <property type="match status" value="2"/>
</dbReference>
<keyword evidence="4 9" id="KW-0547">Nucleotide-binding</keyword>
<dbReference type="SUPFAM" id="SSF52402">
    <property type="entry name" value="Adenine nucleotide alpha hydrolases-like"/>
    <property type="match status" value="1"/>
</dbReference>
<evidence type="ECO:0000256" key="6">
    <source>
        <dbReference type="ARBA" id="ARBA00022962"/>
    </source>
</evidence>
<dbReference type="RefSeq" id="WP_090897547.1">
    <property type="nucleotide sequence ID" value="NZ_CZPZ01000013.1"/>
</dbReference>
<evidence type="ECO:0000259" key="11">
    <source>
        <dbReference type="PROSITE" id="PS51278"/>
    </source>
</evidence>
<dbReference type="GO" id="GO:0006529">
    <property type="term" value="P:asparagine biosynthetic process"/>
    <property type="evidence" value="ECO:0007669"/>
    <property type="project" value="UniProtKB-KW"/>
</dbReference>
<dbReference type="PANTHER" id="PTHR43284:SF1">
    <property type="entry name" value="ASPARAGINE SYNTHETASE"/>
    <property type="match status" value="1"/>
</dbReference>
<dbReference type="PIRSF" id="PIRSF001589">
    <property type="entry name" value="Asn_synthetase_glu-h"/>
    <property type="match status" value="1"/>
</dbReference>
<dbReference type="NCBIfam" id="TIGR01536">
    <property type="entry name" value="asn_synth_AEB"/>
    <property type="match status" value="1"/>
</dbReference>
<keyword evidence="12" id="KW-0436">Ligase</keyword>
<evidence type="ECO:0000313" key="12">
    <source>
        <dbReference type="EMBL" id="CUS36096.1"/>
    </source>
</evidence>
<protein>
    <recommendedName>
        <fullName evidence="3">asparagine synthase (glutamine-hydrolyzing)</fullName>
        <ecNumber evidence="3">6.3.5.4</ecNumber>
    </recommendedName>
</protein>
<dbReference type="InterPro" id="IPR029055">
    <property type="entry name" value="Ntn_hydrolases_N"/>
</dbReference>
<dbReference type="Pfam" id="PF13537">
    <property type="entry name" value="GATase_7"/>
    <property type="match status" value="1"/>
</dbReference>
<dbReference type="InterPro" id="IPR033738">
    <property type="entry name" value="AsnB_N"/>
</dbReference>
<evidence type="ECO:0000256" key="8">
    <source>
        <dbReference type="PIRSR" id="PIRSR001589-1"/>
    </source>
</evidence>
<dbReference type="CDD" id="cd00712">
    <property type="entry name" value="AsnB"/>
    <property type="match status" value="1"/>
</dbReference>
<reference evidence="13" key="1">
    <citation type="submission" date="2015-10" db="EMBL/GenBank/DDBJ databases">
        <authorList>
            <person name="Luecker S."/>
            <person name="Luecker S."/>
        </authorList>
    </citation>
    <scope>NUCLEOTIDE SEQUENCE [LARGE SCALE GENOMIC DNA]</scope>
</reference>
<dbReference type="OrthoDB" id="9763290at2"/>
<keyword evidence="8" id="KW-0028">Amino-acid biosynthesis</keyword>
<dbReference type="AlphaFoldDB" id="A0A0S4LHN6"/>
<dbReference type="STRING" id="1742973.COMA2_200059"/>
<evidence type="ECO:0000256" key="3">
    <source>
        <dbReference type="ARBA" id="ARBA00012737"/>
    </source>
</evidence>
<comment type="pathway">
    <text evidence="1">Amino-acid biosynthesis; L-asparagine biosynthesis; L-asparagine from L-aspartate (L-Gln route): step 1/1.</text>
</comment>
<dbReference type="GO" id="GO:0005829">
    <property type="term" value="C:cytosol"/>
    <property type="evidence" value="ECO:0007669"/>
    <property type="project" value="TreeGrafter"/>
</dbReference>
<feature type="binding site" evidence="9">
    <location>
        <position position="102"/>
    </location>
    <ligand>
        <name>L-glutamine</name>
        <dbReference type="ChEBI" id="CHEBI:58359"/>
    </ligand>
</feature>
<keyword evidence="6 8" id="KW-0315">Glutamine amidotransferase</keyword>
<keyword evidence="13" id="KW-1185">Reference proteome</keyword>
<feature type="binding site" evidence="9">
    <location>
        <position position="292"/>
    </location>
    <ligand>
        <name>ATP</name>
        <dbReference type="ChEBI" id="CHEBI:30616"/>
    </ligand>
</feature>
<dbReference type="PANTHER" id="PTHR43284">
    <property type="entry name" value="ASPARAGINE SYNTHETASE (GLUTAMINE-HYDROLYZING)"/>
    <property type="match status" value="1"/>
</dbReference>
<dbReference type="InterPro" id="IPR017932">
    <property type="entry name" value="GATase_2_dom"/>
</dbReference>
<dbReference type="PROSITE" id="PS51278">
    <property type="entry name" value="GATASE_TYPE_2"/>
    <property type="match status" value="1"/>
</dbReference>
<feature type="domain" description="Glutamine amidotransferase type-2" evidence="11">
    <location>
        <begin position="2"/>
        <end position="215"/>
    </location>
</feature>
<evidence type="ECO:0000256" key="5">
    <source>
        <dbReference type="ARBA" id="ARBA00022840"/>
    </source>
</evidence>
<organism evidence="12 13">
    <name type="scientific">Candidatus Nitrospira nitrificans</name>
    <dbReference type="NCBI Taxonomy" id="1742973"/>
    <lineage>
        <taxon>Bacteria</taxon>
        <taxon>Pseudomonadati</taxon>
        <taxon>Nitrospirota</taxon>
        <taxon>Nitrospiria</taxon>
        <taxon>Nitrospirales</taxon>
        <taxon>Nitrospiraceae</taxon>
        <taxon>Nitrospira</taxon>
    </lineage>
</organism>
<evidence type="ECO:0000313" key="13">
    <source>
        <dbReference type="Proteomes" id="UP000198736"/>
    </source>
</evidence>
<dbReference type="GO" id="GO:0005524">
    <property type="term" value="F:ATP binding"/>
    <property type="evidence" value="ECO:0007669"/>
    <property type="project" value="UniProtKB-KW"/>
</dbReference>
<dbReference type="EMBL" id="CZPZ01000013">
    <property type="protein sequence ID" value="CUS36096.1"/>
    <property type="molecule type" value="Genomic_DNA"/>
</dbReference>
<dbReference type="Proteomes" id="UP000198736">
    <property type="component" value="Unassembled WGS sequence"/>
</dbReference>